<protein>
    <recommendedName>
        <fullName evidence="7">Cyclic nucleotide binding protein</fullName>
    </recommendedName>
</protein>
<evidence type="ECO:0000313" key="5">
    <source>
        <dbReference type="EMBL" id="AAC07845.1"/>
    </source>
</evidence>
<dbReference type="PANTHER" id="PTHR43080">
    <property type="entry name" value="CBS DOMAIN-CONTAINING PROTEIN CBSX3, MITOCHONDRIAL"/>
    <property type="match status" value="1"/>
</dbReference>
<dbReference type="InterPro" id="IPR014710">
    <property type="entry name" value="RmlC-like_jellyroll"/>
</dbReference>
<dbReference type="PROSITE" id="PS50042">
    <property type="entry name" value="CNMP_BINDING_3"/>
    <property type="match status" value="1"/>
</dbReference>
<dbReference type="AlphaFoldDB" id="O67874"/>
<evidence type="ECO:0000259" key="3">
    <source>
        <dbReference type="PROSITE" id="PS50042"/>
    </source>
</evidence>
<dbReference type="InterPro" id="IPR018821">
    <property type="entry name" value="DUF294_put_nucleoTrafse_sb-bd"/>
</dbReference>
<accession>O67874</accession>
<dbReference type="PIR" id="F70480">
    <property type="entry name" value="F70480"/>
</dbReference>
<proteinExistence type="predicted"/>
<dbReference type="PATRIC" id="fig|224324.8.peg.1625"/>
<dbReference type="InterPro" id="IPR018490">
    <property type="entry name" value="cNMP-bd_dom_sf"/>
</dbReference>
<dbReference type="InterPro" id="IPR000644">
    <property type="entry name" value="CBS_dom"/>
</dbReference>
<dbReference type="eggNOG" id="COG2905">
    <property type="taxonomic scope" value="Bacteria"/>
</dbReference>
<dbReference type="Pfam" id="PF00571">
    <property type="entry name" value="CBS"/>
    <property type="match status" value="2"/>
</dbReference>
<dbReference type="SMART" id="SM00100">
    <property type="entry name" value="cNMP"/>
    <property type="match status" value="1"/>
</dbReference>
<dbReference type="SUPFAM" id="SSF54631">
    <property type="entry name" value="CBS-domain pair"/>
    <property type="match status" value="1"/>
</dbReference>
<dbReference type="SUPFAM" id="SSF51206">
    <property type="entry name" value="cAMP-binding domain-like"/>
    <property type="match status" value="1"/>
</dbReference>
<organism evidence="5 6">
    <name type="scientific">Aquifex aeolicus (strain VF5)</name>
    <dbReference type="NCBI Taxonomy" id="224324"/>
    <lineage>
        <taxon>Bacteria</taxon>
        <taxon>Pseudomonadati</taxon>
        <taxon>Aquificota</taxon>
        <taxon>Aquificia</taxon>
        <taxon>Aquificales</taxon>
        <taxon>Aquificaceae</taxon>
        <taxon>Aquifex</taxon>
    </lineage>
</organism>
<sequence length="619" mass="71213">MIVDVKEFLQTHYPFSSLPPSSLENLSKVIKVKYYPKGSEIFKKDEKPLEYLYVIRKGNVSLRSDGVEIDFLSEGDSFGFISLITDSPPSSTAVAETDVILYLIPKEVFKQLMEKYPEFRNYFTTSLAKRIAHTAERVKENGGAKTFEKFLTVQVKDLKLRKVPFILPSESVYEAVKKMVEDNSSCAIVKSEDEEGIITERDVLKKVIYRDLNPKEVKVKEVMTSPLISVEPTDFLFDVLLTMSKNNIRRVVVKEDGNILGVLEDKDIIALETQNLIVIVKEVEKAKSVEELSYLYSLVDDMAVNLFNEGVKPEVISRLISEINDKFISKAIQLAIKELGLEPIVSFSFMVLGSEGRKEQTLKTDQDNALIYDDTYPSLDVDLEDYFKKFGEKISEILLKIGFPPCPSNVMVRNPEWNKGKTEWLKTLEKWFSKPDPENTLKLGIFLDFRNVFGDKTLEEELRKKVFELAKENELLIAYMFKDTVRFKPPLGLFGRLKVEKEGIDIKKGGIFPITSGIRTLAIKNEIAETNTLDRMKKLYEKGVLYKELYENLKEAFNYLQYIRLKSQIEKLKEGKQPDNYVNPERLSKLELDLLKDAFKVVAQFQEFIETKYLTYIPS</sequence>
<dbReference type="Pfam" id="PF03445">
    <property type="entry name" value="DUF294"/>
    <property type="match status" value="1"/>
</dbReference>
<dbReference type="OrthoDB" id="9810963at2"/>
<evidence type="ECO:0000256" key="2">
    <source>
        <dbReference type="PROSITE-ProRule" id="PRU00703"/>
    </source>
</evidence>
<dbReference type="Gene3D" id="2.60.120.10">
    <property type="entry name" value="Jelly Rolls"/>
    <property type="match status" value="1"/>
</dbReference>
<dbReference type="Proteomes" id="UP000000798">
    <property type="component" value="Chromosome"/>
</dbReference>
<dbReference type="RefSeq" id="WP_010881379.1">
    <property type="nucleotide sequence ID" value="NC_000918.1"/>
</dbReference>
<keyword evidence="1 2" id="KW-0129">CBS domain</keyword>
<dbReference type="EMBL" id="AE000657">
    <property type="protein sequence ID" value="AAC07845.1"/>
    <property type="molecule type" value="Genomic_DNA"/>
</dbReference>
<evidence type="ECO:0008006" key="7">
    <source>
        <dbReference type="Google" id="ProtNLM"/>
    </source>
</evidence>
<evidence type="ECO:0000259" key="4">
    <source>
        <dbReference type="PROSITE" id="PS51371"/>
    </source>
</evidence>
<dbReference type="PROSITE" id="PS51371">
    <property type="entry name" value="CBS"/>
    <property type="match status" value="1"/>
</dbReference>
<dbReference type="InterPro" id="IPR005105">
    <property type="entry name" value="GlnD_Uridyltrans_N"/>
</dbReference>
<dbReference type="KEGG" id="aae:aq_2107"/>
<feature type="domain" description="CBS" evidence="4">
    <location>
        <begin position="223"/>
        <end position="278"/>
    </location>
</feature>
<gene>
    <name evidence="5" type="ordered locus">aq_2107</name>
</gene>
<dbReference type="Pfam" id="PF00027">
    <property type="entry name" value="cNMP_binding"/>
    <property type="match status" value="1"/>
</dbReference>
<dbReference type="InterPro" id="IPR000595">
    <property type="entry name" value="cNMP-bd_dom"/>
</dbReference>
<evidence type="ECO:0000313" key="6">
    <source>
        <dbReference type="Proteomes" id="UP000000798"/>
    </source>
</evidence>
<dbReference type="GO" id="GO:0008773">
    <property type="term" value="F:[protein-PII] uridylyltransferase activity"/>
    <property type="evidence" value="ECO:0007669"/>
    <property type="project" value="InterPro"/>
</dbReference>
<reference evidence="5 6" key="1">
    <citation type="journal article" date="1998" name="Nature">
        <title>The complete genome of the hyperthermophilic bacterium Aquifex aeolicus.</title>
        <authorList>
            <person name="Deckert G."/>
            <person name="Warren P.V."/>
            <person name="Gaasterland T."/>
            <person name="Young W.G."/>
            <person name="Lenox A.L."/>
            <person name="Graham D.E."/>
            <person name="Overbeek R."/>
            <person name="Snead M.A."/>
            <person name="Keller M."/>
            <person name="Aujay M."/>
            <person name="Huber R."/>
            <person name="Feldman R.A."/>
            <person name="Short J.M."/>
            <person name="Olson G.J."/>
            <person name="Swanson R.V."/>
        </authorList>
    </citation>
    <scope>NUCLEOTIDE SEQUENCE [LARGE SCALE GENOMIC DNA]</scope>
    <source>
        <strain evidence="5 6">VF5</strain>
    </source>
</reference>
<evidence type="ECO:0000256" key="1">
    <source>
        <dbReference type="ARBA" id="ARBA00023122"/>
    </source>
</evidence>
<feature type="domain" description="Cyclic nucleotide-binding" evidence="3">
    <location>
        <begin position="14"/>
        <end position="130"/>
    </location>
</feature>
<dbReference type="InParanoid" id="O67874"/>
<dbReference type="InterPro" id="IPR051257">
    <property type="entry name" value="Diverse_CBS-Domain"/>
</dbReference>
<dbReference type="SMART" id="SM00116">
    <property type="entry name" value="CBS"/>
    <property type="match status" value="2"/>
</dbReference>
<dbReference type="STRING" id="224324.aq_2107"/>
<dbReference type="Pfam" id="PF10335">
    <property type="entry name" value="DUF294_C"/>
    <property type="match status" value="1"/>
</dbReference>
<dbReference type="CDD" id="cd05401">
    <property type="entry name" value="NT_GlnE_GlnD_like"/>
    <property type="match status" value="1"/>
</dbReference>
<keyword evidence="6" id="KW-1185">Reference proteome</keyword>
<dbReference type="InterPro" id="IPR046342">
    <property type="entry name" value="CBS_dom_sf"/>
</dbReference>
<dbReference type="CDD" id="cd00038">
    <property type="entry name" value="CAP_ED"/>
    <property type="match status" value="1"/>
</dbReference>
<name>O67874_AQUAE</name>
<dbReference type="Gene3D" id="3.10.580.10">
    <property type="entry name" value="CBS-domain"/>
    <property type="match status" value="1"/>
</dbReference>
<dbReference type="PANTHER" id="PTHR43080:SF2">
    <property type="entry name" value="CBS DOMAIN-CONTAINING PROTEIN"/>
    <property type="match status" value="1"/>
</dbReference>
<dbReference type="EnsemblBacteria" id="AAC07845">
    <property type="protein sequence ID" value="AAC07845"/>
    <property type="gene ID" value="aq_2107"/>
</dbReference>
<dbReference type="HOGENOM" id="CLU_027866_1_0_0"/>